<evidence type="ECO:0000313" key="1">
    <source>
        <dbReference type="EMBL" id="MCI0129093.1"/>
    </source>
</evidence>
<gene>
    <name evidence="1" type="ORF">ML536_19850</name>
</gene>
<organism evidence="1 2">
    <name type="scientific">Paradevosia shaoguanensis</name>
    <dbReference type="NCBI Taxonomy" id="1335043"/>
    <lineage>
        <taxon>Bacteria</taxon>
        <taxon>Pseudomonadati</taxon>
        <taxon>Pseudomonadota</taxon>
        <taxon>Alphaproteobacteria</taxon>
        <taxon>Hyphomicrobiales</taxon>
        <taxon>Devosiaceae</taxon>
        <taxon>Paradevosia</taxon>
    </lineage>
</organism>
<dbReference type="RefSeq" id="WP_281737059.1">
    <property type="nucleotide sequence ID" value="NZ_JAKETQ010000004.1"/>
</dbReference>
<proteinExistence type="predicted"/>
<protein>
    <submittedName>
        <fullName evidence="1">Uncharacterized protein</fullName>
    </submittedName>
</protein>
<sequence length="584" mass="60049">MTRILSGTAAVLAASRTVAFTGDPLSDANCPADGTVILGGAAYFIASRTDTSHFELTRDYEGVDGTVSCEIDPLNANAINLVKVARSITEYNAKLALTDAYGKGLFYECIGLTGANDPGPGKLARNAAAWADSTEIYMDVLDYGGHEQGALIDLAKAGTVYIVRGIDTGAYAAYTLSAAPENMGPDEWRKVSLSYVDGDGLIADGELVAVEWNRKGESFAADAEVDDMAGRAAYDNEAPGFVVKVNDDGTGRAVFFTMGAGGAGAWGSPAYLTGTKGDEGDQGDKGWAPQLVGVSDGERRVLKLLGYVGGAGAPPTANVGDYLKADGTFTANIAEAENYRGAPGAGNGTVVGPPSSVAGRVAVFSDTTGELIGDGGIALANLLRGALGGTDNRLLRSDGTGGVTGQGSAATLDDSGNLSGMGNVSLSGILSIAGLAGKVIRKVQFTPITTVYETTSTSAVISVGTSFSAVSTTSNLLVICAIDAETLRAATGDHGMAVSLYRYDGSAYVTTSHTMAQQFLMQGFAPAAGTSTHRGAVAATALLDNADRRSDTNSWSVAPYFFSYYAGCTAKLTKHSYIFVEFEP</sequence>
<dbReference type="Proteomes" id="UP001156140">
    <property type="component" value="Unassembled WGS sequence"/>
</dbReference>
<comment type="caution">
    <text evidence="1">The sequence shown here is derived from an EMBL/GenBank/DDBJ whole genome shotgun (WGS) entry which is preliminary data.</text>
</comment>
<reference evidence="1" key="1">
    <citation type="submission" date="2022-03" db="EMBL/GenBank/DDBJ databases">
        <title>The complete genome sequence of a Methyloterrigena soli.</title>
        <authorList>
            <person name="Zi Z."/>
        </authorList>
    </citation>
    <scope>NUCLEOTIDE SEQUENCE</scope>
    <source>
        <strain evidence="1">M48</strain>
    </source>
</reference>
<evidence type="ECO:0000313" key="2">
    <source>
        <dbReference type="Proteomes" id="UP001156140"/>
    </source>
</evidence>
<name>A0AA41QRM3_9HYPH</name>
<dbReference type="EMBL" id="JALAZD010000004">
    <property type="protein sequence ID" value="MCI0129093.1"/>
    <property type="molecule type" value="Genomic_DNA"/>
</dbReference>
<dbReference type="AlphaFoldDB" id="A0AA41QRM3"/>
<keyword evidence="2" id="KW-1185">Reference proteome</keyword>
<accession>A0AA41QRM3</accession>